<feature type="domain" description="SGNH hydrolase-type esterase" evidence="4">
    <location>
        <begin position="41"/>
        <end position="278"/>
    </location>
</feature>
<proteinExistence type="predicted"/>
<organism evidence="5 6">
    <name type="scientific">Flexivirga endophytica</name>
    <dbReference type="NCBI Taxonomy" id="1849103"/>
    <lineage>
        <taxon>Bacteria</taxon>
        <taxon>Bacillati</taxon>
        <taxon>Actinomycetota</taxon>
        <taxon>Actinomycetes</taxon>
        <taxon>Micrococcales</taxon>
        <taxon>Dermacoccaceae</taxon>
        <taxon>Flexivirga</taxon>
    </lineage>
</organism>
<comment type="caution">
    <text evidence="5">The sequence shown here is derived from an EMBL/GenBank/DDBJ whole genome shotgun (WGS) entry which is preliminary data.</text>
</comment>
<dbReference type="EMBL" id="BMHI01000003">
    <property type="protein sequence ID" value="GGB28224.1"/>
    <property type="molecule type" value="Genomic_DNA"/>
</dbReference>
<protein>
    <submittedName>
        <fullName evidence="5">Lipase 2</fullName>
    </submittedName>
</protein>
<feature type="disulfide bond" evidence="2">
    <location>
        <begin position="62"/>
        <end position="86"/>
    </location>
</feature>
<dbReference type="CDD" id="cd01823">
    <property type="entry name" value="SEST_like"/>
    <property type="match status" value="1"/>
</dbReference>
<feature type="disulfide bond" evidence="2">
    <location>
        <begin position="135"/>
        <end position="149"/>
    </location>
</feature>
<dbReference type="InterPro" id="IPR037460">
    <property type="entry name" value="SEST-like"/>
</dbReference>
<evidence type="ECO:0000259" key="4">
    <source>
        <dbReference type="Pfam" id="PF13472"/>
    </source>
</evidence>
<dbReference type="InterPro" id="IPR013830">
    <property type="entry name" value="SGNH_hydro"/>
</dbReference>
<evidence type="ECO:0000313" key="5">
    <source>
        <dbReference type="EMBL" id="GGB28224.1"/>
    </source>
</evidence>
<evidence type="ECO:0000313" key="6">
    <source>
        <dbReference type="Proteomes" id="UP000636793"/>
    </source>
</evidence>
<reference evidence="5" key="2">
    <citation type="submission" date="2020-09" db="EMBL/GenBank/DDBJ databases">
        <authorList>
            <person name="Sun Q."/>
            <person name="Zhou Y."/>
        </authorList>
    </citation>
    <scope>NUCLEOTIDE SEQUENCE</scope>
    <source>
        <strain evidence="5">CGMCC 1.15085</strain>
    </source>
</reference>
<dbReference type="Gene3D" id="3.40.50.1110">
    <property type="entry name" value="SGNH hydrolase"/>
    <property type="match status" value="1"/>
</dbReference>
<dbReference type="RefSeq" id="WP_188836699.1">
    <property type="nucleotide sequence ID" value="NZ_BMHI01000003.1"/>
</dbReference>
<dbReference type="InterPro" id="IPR006311">
    <property type="entry name" value="TAT_signal"/>
</dbReference>
<accession>A0A916WT71</accession>
<dbReference type="AlphaFoldDB" id="A0A916WT71"/>
<dbReference type="InterPro" id="IPR036514">
    <property type="entry name" value="SGNH_hydro_sf"/>
</dbReference>
<dbReference type="Proteomes" id="UP000636793">
    <property type="component" value="Unassembled WGS sequence"/>
</dbReference>
<evidence type="ECO:0000256" key="3">
    <source>
        <dbReference type="SAM" id="SignalP"/>
    </source>
</evidence>
<feature type="signal peptide" evidence="3">
    <location>
        <begin position="1"/>
        <end position="26"/>
    </location>
</feature>
<feature type="chain" id="PRO_5039615755" evidence="3">
    <location>
        <begin position="27"/>
        <end position="290"/>
    </location>
</feature>
<dbReference type="Pfam" id="PF13472">
    <property type="entry name" value="Lipase_GDSL_2"/>
    <property type="match status" value="1"/>
</dbReference>
<dbReference type="GO" id="GO:0004806">
    <property type="term" value="F:triacylglycerol lipase activity"/>
    <property type="evidence" value="ECO:0007669"/>
    <property type="project" value="TreeGrafter"/>
</dbReference>
<reference evidence="5" key="1">
    <citation type="journal article" date="2014" name="Int. J. Syst. Evol. Microbiol.">
        <title>Complete genome sequence of Corynebacterium casei LMG S-19264T (=DSM 44701T), isolated from a smear-ripened cheese.</title>
        <authorList>
            <consortium name="US DOE Joint Genome Institute (JGI-PGF)"/>
            <person name="Walter F."/>
            <person name="Albersmeier A."/>
            <person name="Kalinowski J."/>
            <person name="Ruckert C."/>
        </authorList>
    </citation>
    <scope>NUCLEOTIDE SEQUENCE</scope>
    <source>
        <strain evidence="5">CGMCC 1.15085</strain>
    </source>
</reference>
<keyword evidence="2" id="KW-1015">Disulfide bond</keyword>
<evidence type="ECO:0000256" key="2">
    <source>
        <dbReference type="PIRSR" id="PIRSR637460-2"/>
    </source>
</evidence>
<feature type="active site" description="Nucleophile" evidence="1">
    <location>
        <position position="45"/>
    </location>
</feature>
<keyword evidence="6" id="KW-1185">Reference proteome</keyword>
<feature type="active site" evidence="1">
    <location>
        <position position="271"/>
    </location>
</feature>
<dbReference type="PANTHER" id="PTHR37981:SF1">
    <property type="entry name" value="SGNH HYDROLASE-TYPE ESTERASE DOMAIN-CONTAINING PROTEIN"/>
    <property type="match status" value="1"/>
</dbReference>
<sequence>MNALSHQRRRAAVAIAAGVVVSAGLAAPAATASPAPLNYVAMGDSYSAGSGILPLSDATPLCTQSSLNSAHVIAAAKSFALTDVSCGGATTGDFAGKQFGVVAPQLNALSTSTDLVTMTIGGNDNNTFVSMIAACGSAGMATLGFGSPCKALYGDSFANSINNSTYPNLVAALKSVRAKAPNARVAIAGYPHVMPADNSSCFAVMPIASGDVAYVNSIEATLNSAVQRAAAESGVTYVDMSAPTVGHDACKPVGTRWVEPAIGGTNYVPVHPNAAGEKAYADQYIARLGL</sequence>
<keyword evidence="3" id="KW-0732">Signal</keyword>
<gene>
    <name evidence="5" type="ORF">GCM10011492_18070</name>
</gene>
<dbReference type="GO" id="GO:0019433">
    <property type="term" value="P:triglyceride catabolic process"/>
    <property type="evidence" value="ECO:0007669"/>
    <property type="project" value="TreeGrafter"/>
</dbReference>
<evidence type="ECO:0000256" key="1">
    <source>
        <dbReference type="PIRSR" id="PIRSR637460-1"/>
    </source>
</evidence>
<dbReference type="SUPFAM" id="SSF52266">
    <property type="entry name" value="SGNH hydrolase"/>
    <property type="match status" value="1"/>
</dbReference>
<dbReference type="PROSITE" id="PS51318">
    <property type="entry name" value="TAT"/>
    <property type="match status" value="1"/>
</dbReference>
<name>A0A916WT71_9MICO</name>
<dbReference type="PANTHER" id="PTHR37981">
    <property type="entry name" value="LIPASE 2"/>
    <property type="match status" value="1"/>
</dbReference>